<name>A0ACB0XWT5_MELEN</name>
<evidence type="ECO:0000313" key="2">
    <source>
        <dbReference type="Proteomes" id="UP001497535"/>
    </source>
</evidence>
<comment type="caution">
    <text evidence="1">The sequence shown here is derived from an EMBL/GenBank/DDBJ whole genome shotgun (WGS) entry which is preliminary data.</text>
</comment>
<evidence type="ECO:0000313" key="1">
    <source>
        <dbReference type="EMBL" id="CAK5020476.1"/>
    </source>
</evidence>
<accession>A0ACB0XWT5</accession>
<sequence length="700" mass="82623">MDDFNKEFSLTALKHQFDESDLHSMSLDELKNMRQKVEDKVQNLQSELSDLAFHNYRTYVDVSTTAEYCREKFLQMDILMRQSSSSFPALEEQIDQFKNQSTQLFNEFKLLSDVESTNFLIWEIIRLPKLMEKCIRAGHFDQAYSITNFALSIKQSKLNVIDYLLEARHSLLDELFNKFSGPLNLASSIQIINNIRKIPYISKTQLRISILQYRDIYLEKKVSSIMSEPDFILRVIEVYRECMYDTIILYLAVFPETDTQQRFVNEDTRWERWTGSSQNYLLQCWAQKNIERLLNYVQCFDYTSLLDIEMVVSKLMSCAFSFGRMGLDFRSLIHYKFSQMVLNIFQNKIEAATKSFTSKEKIDLIDDGIFENTQSELKKEINRVDLSAPLELCIWDELCIFGNSIINALNEIRHSIYINSIRRVFNILHFSFQNIFAWLDSFLSNQENIFIVKRATFLLIKQFLPFINCCFFSCFPYEQCAKKYFITGNCSLNEYEETINTKNEGNDERLEIEGEEKEENKEILKIEDEKEEGNEEILGGEEVRKEGNNELLEVEEEGKEENLQENIEMSLATKLRRIRKKPPDGWDLIEPTLEEFEAKMREAETEPHEGKRRTETVWPVFRIHHQRSRYIFNLFYKEEKISKELYQFCIDAKLVDALLAAKWKKQGFENLCCLRCIQTRDTNFGTNCICRVPKSKLDAV</sequence>
<dbReference type="Proteomes" id="UP001497535">
    <property type="component" value="Unassembled WGS sequence"/>
</dbReference>
<proteinExistence type="predicted"/>
<organism evidence="1 2">
    <name type="scientific">Meloidogyne enterolobii</name>
    <name type="common">Root-knot nematode worm</name>
    <name type="synonym">Meloidogyne mayaguensis</name>
    <dbReference type="NCBI Taxonomy" id="390850"/>
    <lineage>
        <taxon>Eukaryota</taxon>
        <taxon>Metazoa</taxon>
        <taxon>Ecdysozoa</taxon>
        <taxon>Nematoda</taxon>
        <taxon>Chromadorea</taxon>
        <taxon>Rhabditida</taxon>
        <taxon>Tylenchina</taxon>
        <taxon>Tylenchomorpha</taxon>
        <taxon>Tylenchoidea</taxon>
        <taxon>Meloidogynidae</taxon>
        <taxon>Meloidogyninae</taxon>
        <taxon>Meloidogyne</taxon>
    </lineage>
</organism>
<protein>
    <submittedName>
        <fullName evidence="1">Uncharacterized protein</fullName>
    </submittedName>
</protein>
<dbReference type="EMBL" id="CAVMJV010000003">
    <property type="protein sequence ID" value="CAK5020476.1"/>
    <property type="molecule type" value="Genomic_DNA"/>
</dbReference>
<gene>
    <name evidence="1" type="ORF">MENTE1834_LOCUS4449</name>
</gene>
<reference evidence="1" key="1">
    <citation type="submission" date="2023-11" db="EMBL/GenBank/DDBJ databases">
        <authorList>
            <person name="Poullet M."/>
        </authorList>
    </citation>
    <scope>NUCLEOTIDE SEQUENCE</scope>
    <source>
        <strain evidence="1">E1834</strain>
    </source>
</reference>
<keyword evidence="2" id="KW-1185">Reference proteome</keyword>